<reference evidence="2 3" key="1">
    <citation type="journal article" date="2023" name="G3 (Bethesda)">
        <title>A chromosome-level genome assembly of Zasmidium syzygii isolated from banana leaves.</title>
        <authorList>
            <person name="van Westerhoven A.C."/>
            <person name="Mehrabi R."/>
            <person name="Talebi R."/>
            <person name="Steentjes M.B.F."/>
            <person name="Corcolon B."/>
            <person name="Chong P.A."/>
            <person name="Kema G.H.J."/>
            <person name="Seidl M.F."/>
        </authorList>
    </citation>
    <scope>NUCLEOTIDE SEQUENCE [LARGE SCALE GENOMIC DNA]</scope>
    <source>
        <strain evidence="2 3">P124</strain>
    </source>
</reference>
<evidence type="ECO:0000313" key="2">
    <source>
        <dbReference type="EMBL" id="KAK4507252.1"/>
    </source>
</evidence>
<comment type="caution">
    <text evidence="2">The sequence shown here is derived from an EMBL/GenBank/DDBJ whole genome shotgun (WGS) entry which is preliminary data.</text>
</comment>
<feature type="region of interest" description="Disordered" evidence="1">
    <location>
        <begin position="1"/>
        <end position="46"/>
    </location>
</feature>
<dbReference type="EMBL" id="JAXOVC010000001">
    <property type="protein sequence ID" value="KAK4507252.1"/>
    <property type="molecule type" value="Genomic_DNA"/>
</dbReference>
<name>A0ABR0F016_ZASCE</name>
<keyword evidence="3" id="KW-1185">Reference proteome</keyword>
<proteinExistence type="predicted"/>
<dbReference type="Proteomes" id="UP001305779">
    <property type="component" value="Unassembled WGS sequence"/>
</dbReference>
<evidence type="ECO:0000256" key="1">
    <source>
        <dbReference type="SAM" id="MobiDB-lite"/>
    </source>
</evidence>
<gene>
    <name evidence="2" type="ORF">PRZ48_000987</name>
</gene>
<evidence type="ECO:0000313" key="3">
    <source>
        <dbReference type="Proteomes" id="UP001305779"/>
    </source>
</evidence>
<evidence type="ECO:0008006" key="4">
    <source>
        <dbReference type="Google" id="ProtNLM"/>
    </source>
</evidence>
<sequence>MADKTKPSSPAGQKPPRKRVKLVQPKASMSNPPPPQASAPPTKVTKLPVAPKDETVEVLCANTTSGLHLDKQLLYQVSADFAQRITTRLKEEPAEPLVVRVPHSEPAFEVLKRWLYGGPVRQQDATLGLAEELHVLMDAHSVGEVLNTSEFQDEVVDAIIKIVMEHGHKFTIARLSPPKVKGFPARTSKLRELLADWIAYGEFDEGRSDSAQLPKDGDFSRLLAATFVERKIARESEAPWVTGPCKYHVHRKTAVCPSKGIKTEAKD</sequence>
<protein>
    <recommendedName>
        <fullName evidence="4">BTB domain-containing protein</fullName>
    </recommendedName>
</protein>
<accession>A0ABR0F016</accession>
<organism evidence="2 3">
    <name type="scientific">Zasmidium cellare</name>
    <name type="common">Wine cellar mold</name>
    <name type="synonym">Racodium cellare</name>
    <dbReference type="NCBI Taxonomy" id="395010"/>
    <lineage>
        <taxon>Eukaryota</taxon>
        <taxon>Fungi</taxon>
        <taxon>Dikarya</taxon>
        <taxon>Ascomycota</taxon>
        <taxon>Pezizomycotina</taxon>
        <taxon>Dothideomycetes</taxon>
        <taxon>Dothideomycetidae</taxon>
        <taxon>Mycosphaerellales</taxon>
        <taxon>Mycosphaerellaceae</taxon>
        <taxon>Zasmidium</taxon>
    </lineage>
</organism>